<reference evidence="18 20" key="2">
    <citation type="journal article" date="2013" name="Nature">
        <title>Insights into bilaterian evolution from three spiralian genomes.</title>
        <authorList>
            <person name="Simakov O."/>
            <person name="Marletaz F."/>
            <person name="Cho S.J."/>
            <person name="Edsinger-Gonzales E."/>
            <person name="Havlak P."/>
            <person name="Hellsten U."/>
            <person name="Kuo D.H."/>
            <person name="Larsson T."/>
            <person name="Lv J."/>
            <person name="Arendt D."/>
            <person name="Savage R."/>
            <person name="Osoegawa K."/>
            <person name="de Jong P."/>
            <person name="Grimwood J."/>
            <person name="Chapman J.A."/>
            <person name="Shapiro H."/>
            <person name="Aerts A."/>
            <person name="Otillar R.P."/>
            <person name="Terry A.Y."/>
            <person name="Boore J.L."/>
            <person name="Grigoriev I.V."/>
            <person name="Lindberg D.R."/>
            <person name="Seaver E.C."/>
            <person name="Weisblat D.A."/>
            <person name="Putnam N.H."/>
            <person name="Rokhsar D.S."/>
        </authorList>
    </citation>
    <scope>NUCLEOTIDE SEQUENCE</scope>
    <source>
        <strain evidence="18 20">I ESC-2004</strain>
    </source>
</reference>
<keyword evidence="14" id="KW-1015">Disulfide bond</keyword>
<feature type="transmembrane region" description="Helical" evidence="15">
    <location>
        <begin position="558"/>
        <end position="579"/>
    </location>
</feature>
<evidence type="ECO:0000256" key="8">
    <source>
        <dbReference type="ARBA" id="ARBA00023170"/>
    </source>
</evidence>
<evidence type="ECO:0000256" key="9">
    <source>
        <dbReference type="ARBA" id="ARBA00023180"/>
    </source>
</evidence>
<feature type="domain" description="Ionotropic glutamate receptor L-glutamate and glycine-binding" evidence="17">
    <location>
        <begin position="179"/>
        <end position="240"/>
    </location>
</feature>
<reference evidence="19" key="3">
    <citation type="submission" date="2015-06" db="UniProtKB">
        <authorList>
            <consortium name="EnsemblMetazoa"/>
        </authorList>
    </citation>
    <scope>IDENTIFICATION</scope>
</reference>
<keyword evidence="3" id="KW-1003">Cell membrane</keyword>
<gene>
    <name evidence="18" type="ORF">CAPTEDRAFT_211454</name>
</gene>
<evidence type="ECO:0000256" key="4">
    <source>
        <dbReference type="ARBA" id="ARBA00022692"/>
    </source>
</evidence>
<evidence type="ECO:0000256" key="1">
    <source>
        <dbReference type="ARBA" id="ARBA00004651"/>
    </source>
</evidence>
<sequence>MPLCDMHRTLFCWALNKHMLNSTSSVYQAAELDEPTPSYKNLFTETRAENETFLLWTTLEGAISVLREARVNDTIGPLFRWVIIATDFTETDILPVLAPGDRVVVLKVHQKLEFINFDAKDCWEYLGGSYASLSRFGLVRFFTIGKWTSLTKWTLAATVFSPFHGFYGKVFTVAAMPVNLVQFRKVINGTVYYGGYFFEILNTMARTLKFQYRIVEPTDMNYGNPTENGSWNGIIGMVQRKEVDLAVGPFSVTAERREVIDYLISVKRERLALMMKKPDHNVLQSAILVFKPFRFDIWLYWGTSIVFSGVVIWLMTRINPEDLNFSALFTWRGKTDGRLLLRSLWYSFGMAITQGGDIPSQGQKVANKVLIGFLWLTYYVLAATYTANLIAFMSVTIVKNPINNLEELVASNYKMGVIGQSAHQLIFQEATSGIFQRVWNHIQKDPDNLVANEIVGVQRVLTQPNFVFITESTLIDFIIASECELLKADETFIPRDLSFVIQKNSPYQRIFNQALLTLRESGLCAKWIKQYSPANKCDQLEKESSATTLSILALQGPFFLLAAGVSLGFLVLLIEITVFRSQQRSRIHPIKVINVKCAYQGKR</sequence>
<dbReference type="PANTHER" id="PTHR42643:SF24">
    <property type="entry name" value="IONOTROPIC RECEPTOR 60A"/>
    <property type="match status" value="1"/>
</dbReference>
<evidence type="ECO:0000256" key="10">
    <source>
        <dbReference type="ARBA" id="ARBA00023286"/>
    </source>
</evidence>
<dbReference type="AlphaFoldDB" id="R7TW76"/>
<keyword evidence="10" id="KW-1071">Ligand-gated ion channel</keyword>
<dbReference type="Pfam" id="PF10613">
    <property type="entry name" value="Lig_chan-Glu_bd"/>
    <property type="match status" value="1"/>
</dbReference>
<dbReference type="PRINTS" id="PR00177">
    <property type="entry name" value="NMDARECEPTOR"/>
</dbReference>
<keyword evidence="20" id="KW-1185">Reference proteome</keyword>
<evidence type="ECO:0000313" key="20">
    <source>
        <dbReference type="Proteomes" id="UP000014760"/>
    </source>
</evidence>
<feature type="transmembrane region" description="Helical" evidence="15">
    <location>
        <begin position="369"/>
        <end position="393"/>
    </location>
</feature>
<dbReference type="SMART" id="SM00918">
    <property type="entry name" value="Lig_chan-Glu_bd"/>
    <property type="match status" value="1"/>
</dbReference>
<dbReference type="Gene3D" id="1.10.287.70">
    <property type="match status" value="1"/>
</dbReference>
<dbReference type="InterPro" id="IPR019594">
    <property type="entry name" value="Glu/Gly-bd"/>
</dbReference>
<dbReference type="OrthoDB" id="5984008at2759"/>
<evidence type="ECO:0000256" key="13">
    <source>
        <dbReference type="PIRSR" id="PIRSR601508-2"/>
    </source>
</evidence>
<dbReference type="Pfam" id="PF00060">
    <property type="entry name" value="Lig_chan"/>
    <property type="match status" value="1"/>
</dbReference>
<feature type="transmembrane region" description="Helical" evidence="15">
    <location>
        <begin position="298"/>
        <end position="316"/>
    </location>
</feature>
<feature type="site" description="Crucial to convey clamshell closure to channel opening" evidence="13">
    <location>
        <position position="402"/>
    </location>
</feature>
<dbReference type="GO" id="GO:0050906">
    <property type="term" value="P:detection of stimulus involved in sensory perception"/>
    <property type="evidence" value="ECO:0007669"/>
    <property type="project" value="UniProtKB-ARBA"/>
</dbReference>
<feature type="binding site" evidence="12">
    <location>
        <position position="471"/>
    </location>
    <ligand>
        <name>L-glutamate</name>
        <dbReference type="ChEBI" id="CHEBI:29985"/>
    </ligand>
</feature>
<reference evidence="20" key="1">
    <citation type="submission" date="2012-12" db="EMBL/GenBank/DDBJ databases">
        <authorList>
            <person name="Hellsten U."/>
            <person name="Grimwood J."/>
            <person name="Chapman J.A."/>
            <person name="Shapiro H."/>
            <person name="Aerts A."/>
            <person name="Otillar R.P."/>
            <person name="Terry A.Y."/>
            <person name="Boore J.L."/>
            <person name="Simakov O."/>
            <person name="Marletaz F."/>
            <person name="Cho S.-J."/>
            <person name="Edsinger-Gonzales E."/>
            <person name="Havlak P."/>
            <person name="Kuo D.-H."/>
            <person name="Larsson T."/>
            <person name="Lv J."/>
            <person name="Arendt D."/>
            <person name="Savage R."/>
            <person name="Osoegawa K."/>
            <person name="de Jong P."/>
            <person name="Lindberg D.R."/>
            <person name="Seaver E.C."/>
            <person name="Weisblat D.A."/>
            <person name="Putnam N.H."/>
            <person name="Grigoriev I.V."/>
            <person name="Rokhsar D.S."/>
        </authorList>
    </citation>
    <scope>NUCLEOTIDE SEQUENCE</scope>
    <source>
        <strain evidence="20">I ESC-2004</strain>
    </source>
</reference>
<keyword evidence="7 15" id="KW-0472">Membrane</keyword>
<dbReference type="PANTHER" id="PTHR42643">
    <property type="entry name" value="IONOTROPIC RECEPTOR 20A-RELATED"/>
    <property type="match status" value="1"/>
</dbReference>
<evidence type="ECO:0000259" key="16">
    <source>
        <dbReference type="SMART" id="SM00079"/>
    </source>
</evidence>
<name>R7TW76_CAPTE</name>
<evidence type="ECO:0000313" key="19">
    <source>
        <dbReference type="EnsemblMetazoa" id="CapteP211454"/>
    </source>
</evidence>
<dbReference type="GO" id="GO:0005886">
    <property type="term" value="C:plasma membrane"/>
    <property type="evidence" value="ECO:0007669"/>
    <property type="project" value="UniProtKB-SubCell"/>
</dbReference>
<keyword evidence="6" id="KW-0406">Ion transport</keyword>
<evidence type="ECO:0000256" key="12">
    <source>
        <dbReference type="PIRSR" id="PIRSR601508-1"/>
    </source>
</evidence>
<dbReference type="STRING" id="283909.R7TW76"/>
<dbReference type="HOGENOM" id="CLU_452883_0_0_1"/>
<keyword evidence="5 15" id="KW-1133">Transmembrane helix</keyword>
<dbReference type="EMBL" id="AMQN01010663">
    <property type="status" value="NOT_ANNOTATED_CDS"/>
    <property type="molecule type" value="Genomic_DNA"/>
</dbReference>
<dbReference type="Proteomes" id="UP000014760">
    <property type="component" value="Unassembled WGS sequence"/>
</dbReference>
<evidence type="ECO:0000256" key="7">
    <source>
        <dbReference type="ARBA" id="ARBA00023136"/>
    </source>
</evidence>
<feature type="disulfide bond" evidence="14">
    <location>
        <begin position="483"/>
        <end position="537"/>
    </location>
</feature>
<evidence type="ECO:0000259" key="17">
    <source>
        <dbReference type="SMART" id="SM00918"/>
    </source>
</evidence>
<evidence type="ECO:0008006" key="21">
    <source>
        <dbReference type="Google" id="ProtNLM"/>
    </source>
</evidence>
<evidence type="ECO:0000256" key="11">
    <source>
        <dbReference type="ARBA" id="ARBA00023303"/>
    </source>
</evidence>
<feature type="binding site" evidence="12">
    <location>
        <position position="256"/>
    </location>
    <ligand>
        <name>L-glutamate</name>
        <dbReference type="ChEBI" id="CHEBI:29985"/>
    </ligand>
</feature>
<dbReference type="Gene3D" id="3.40.190.10">
    <property type="entry name" value="Periplasmic binding protein-like II"/>
    <property type="match status" value="1"/>
</dbReference>
<feature type="binding site" evidence="12">
    <location>
        <position position="249"/>
    </location>
    <ligand>
        <name>L-glutamate</name>
        <dbReference type="ChEBI" id="CHEBI:29985"/>
    </ligand>
</feature>
<feature type="binding site" evidence="12">
    <location>
        <position position="251"/>
    </location>
    <ligand>
        <name>L-glutamate</name>
        <dbReference type="ChEBI" id="CHEBI:29985"/>
    </ligand>
</feature>
<dbReference type="SUPFAM" id="SSF53850">
    <property type="entry name" value="Periplasmic binding protein-like II"/>
    <property type="match status" value="1"/>
</dbReference>
<protein>
    <recommendedName>
        <fullName evidence="21">Ionotropic glutamate receptor L-glutamate and glycine-binding domain-containing protein</fullName>
    </recommendedName>
</protein>
<dbReference type="OMA" id="EGMNCTF"/>
<dbReference type="InterPro" id="IPR001508">
    <property type="entry name" value="Iono_Glu_rcpt_met"/>
</dbReference>
<keyword evidence="9" id="KW-0325">Glycoprotein</keyword>
<evidence type="ECO:0000313" key="18">
    <source>
        <dbReference type="EMBL" id="ELT97989.1"/>
    </source>
</evidence>
<keyword evidence="4 15" id="KW-0812">Transmembrane</keyword>
<evidence type="ECO:0000256" key="15">
    <source>
        <dbReference type="SAM" id="Phobius"/>
    </source>
</evidence>
<evidence type="ECO:0000256" key="5">
    <source>
        <dbReference type="ARBA" id="ARBA00022989"/>
    </source>
</evidence>
<accession>R7TW76</accession>
<evidence type="ECO:0000256" key="3">
    <source>
        <dbReference type="ARBA" id="ARBA00022475"/>
    </source>
</evidence>
<evidence type="ECO:0000256" key="6">
    <source>
        <dbReference type="ARBA" id="ARBA00023065"/>
    </source>
</evidence>
<comment type="subcellular location">
    <subcellularLocation>
        <location evidence="1">Cell membrane</location>
        <topology evidence="1">Multi-pass membrane protein</topology>
    </subcellularLocation>
</comment>
<dbReference type="InterPro" id="IPR052192">
    <property type="entry name" value="Insect_Ionotropic_Sensory_Rcpt"/>
</dbReference>
<dbReference type="GO" id="GO:0015276">
    <property type="term" value="F:ligand-gated monoatomic ion channel activity"/>
    <property type="evidence" value="ECO:0007669"/>
    <property type="project" value="InterPro"/>
</dbReference>
<proteinExistence type="predicted"/>
<keyword evidence="2" id="KW-0813">Transport</keyword>
<keyword evidence="11" id="KW-0407">Ion channel</keyword>
<dbReference type="SMART" id="SM00079">
    <property type="entry name" value="PBPe"/>
    <property type="match status" value="1"/>
</dbReference>
<dbReference type="EnsemblMetazoa" id="CapteT211454">
    <property type="protein sequence ID" value="CapteP211454"/>
    <property type="gene ID" value="CapteG211454"/>
</dbReference>
<dbReference type="GO" id="GO:0038023">
    <property type="term" value="F:signaling receptor activity"/>
    <property type="evidence" value="ECO:0007669"/>
    <property type="project" value="InterPro"/>
</dbReference>
<feature type="domain" description="Ionotropic glutamate receptor C-terminal" evidence="16">
    <location>
        <begin position="170"/>
        <end position="530"/>
    </location>
</feature>
<evidence type="ECO:0000256" key="2">
    <source>
        <dbReference type="ARBA" id="ARBA00022448"/>
    </source>
</evidence>
<dbReference type="InterPro" id="IPR001320">
    <property type="entry name" value="Iontro_rcpt_C"/>
</dbReference>
<dbReference type="EMBL" id="KB308347">
    <property type="protein sequence ID" value="ELT97989.1"/>
    <property type="molecule type" value="Genomic_DNA"/>
</dbReference>
<evidence type="ECO:0000256" key="14">
    <source>
        <dbReference type="PIRSR" id="PIRSR601508-3"/>
    </source>
</evidence>
<organism evidence="18">
    <name type="scientific">Capitella teleta</name>
    <name type="common">Polychaete worm</name>
    <dbReference type="NCBI Taxonomy" id="283909"/>
    <lineage>
        <taxon>Eukaryota</taxon>
        <taxon>Metazoa</taxon>
        <taxon>Spiralia</taxon>
        <taxon>Lophotrochozoa</taxon>
        <taxon>Annelida</taxon>
        <taxon>Polychaeta</taxon>
        <taxon>Sedentaria</taxon>
        <taxon>Scolecida</taxon>
        <taxon>Capitellidae</taxon>
        <taxon>Capitella</taxon>
    </lineage>
</organism>
<keyword evidence="8" id="KW-0675">Receptor</keyword>